<proteinExistence type="predicted"/>
<dbReference type="PROSITE" id="PS50018">
    <property type="entry name" value="RAS_GTPASE_ACTIV_2"/>
    <property type="match status" value="1"/>
</dbReference>
<dbReference type="SUPFAM" id="SSF49562">
    <property type="entry name" value="C2 domain (Calcium/lipid-binding domain, CaLB)"/>
    <property type="match status" value="1"/>
</dbReference>
<dbReference type="PANTHER" id="PTHR10194">
    <property type="entry name" value="RAS GTPASE-ACTIVATING PROTEINS"/>
    <property type="match status" value="1"/>
</dbReference>
<dbReference type="Gene3D" id="2.60.40.150">
    <property type="entry name" value="C2 domain"/>
    <property type="match status" value="1"/>
</dbReference>
<dbReference type="OrthoDB" id="775356at2759"/>
<keyword evidence="9" id="KW-1185">Reference proteome</keyword>
<dbReference type="SUPFAM" id="SSF48350">
    <property type="entry name" value="GTPase activation domain, GAP"/>
    <property type="match status" value="1"/>
</dbReference>
<protein>
    <recommendedName>
        <fullName evidence="10">Phorbol-ester/DAG-type domain-containing protein</fullName>
    </recommendedName>
</protein>
<dbReference type="GO" id="GO:0046872">
    <property type="term" value="F:metal ion binding"/>
    <property type="evidence" value="ECO:0007669"/>
    <property type="project" value="UniProtKB-KW"/>
</dbReference>
<keyword evidence="1" id="KW-0343">GTPase activation</keyword>
<dbReference type="RefSeq" id="XP_031022035.1">
    <property type="nucleotide sequence ID" value="XM_031171974.1"/>
</dbReference>
<dbReference type="PROSITE" id="PS50004">
    <property type="entry name" value="C2"/>
    <property type="match status" value="1"/>
</dbReference>
<dbReference type="SMART" id="SM00109">
    <property type="entry name" value="C1"/>
    <property type="match status" value="1"/>
</dbReference>
<evidence type="ECO:0000256" key="2">
    <source>
        <dbReference type="ARBA" id="ARBA00022723"/>
    </source>
</evidence>
<dbReference type="InterPro" id="IPR002219">
    <property type="entry name" value="PKC_DAG/PE"/>
</dbReference>
<evidence type="ECO:0008006" key="10">
    <source>
        <dbReference type="Google" id="ProtNLM"/>
    </source>
</evidence>
<dbReference type="SUPFAM" id="SSF57889">
    <property type="entry name" value="Cysteine-rich domain"/>
    <property type="match status" value="1"/>
</dbReference>
<evidence type="ECO:0000259" key="7">
    <source>
        <dbReference type="PROSITE" id="PS50081"/>
    </source>
</evidence>
<dbReference type="SMART" id="SM00323">
    <property type="entry name" value="RasGAP"/>
    <property type="match status" value="1"/>
</dbReference>
<organism evidence="8 9">
    <name type="scientific">Synchytrium microbalum</name>
    <dbReference type="NCBI Taxonomy" id="1806994"/>
    <lineage>
        <taxon>Eukaryota</taxon>
        <taxon>Fungi</taxon>
        <taxon>Fungi incertae sedis</taxon>
        <taxon>Chytridiomycota</taxon>
        <taxon>Chytridiomycota incertae sedis</taxon>
        <taxon>Chytridiomycetes</taxon>
        <taxon>Synchytriales</taxon>
        <taxon>Synchytriaceae</taxon>
        <taxon>Synchytrium</taxon>
    </lineage>
</organism>
<comment type="caution">
    <text evidence="8">The sequence shown here is derived from an EMBL/GenBank/DDBJ whole genome shotgun (WGS) entry which is preliminary data.</text>
</comment>
<dbReference type="Gene3D" id="3.30.60.20">
    <property type="match status" value="1"/>
</dbReference>
<dbReference type="Proteomes" id="UP000319731">
    <property type="component" value="Unassembled WGS sequence"/>
</dbReference>
<dbReference type="Pfam" id="PF00168">
    <property type="entry name" value="C2"/>
    <property type="match status" value="1"/>
</dbReference>
<dbReference type="InterPro" id="IPR035892">
    <property type="entry name" value="C2_domain_sf"/>
</dbReference>
<evidence type="ECO:0000259" key="5">
    <source>
        <dbReference type="PROSITE" id="PS50004"/>
    </source>
</evidence>
<dbReference type="SMART" id="SM00239">
    <property type="entry name" value="C2"/>
    <property type="match status" value="1"/>
</dbReference>
<dbReference type="STRING" id="1806994.A0A507BHN0"/>
<evidence type="ECO:0000256" key="3">
    <source>
        <dbReference type="ARBA" id="ARBA00022833"/>
    </source>
</evidence>
<feature type="region of interest" description="Disordered" evidence="4">
    <location>
        <begin position="608"/>
        <end position="640"/>
    </location>
</feature>
<dbReference type="GeneID" id="42007271"/>
<dbReference type="Gene3D" id="1.10.506.10">
    <property type="entry name" value="GTPase Activation - p120gap, domain 1"/>
    <property type="match status" value="2"/>
</dbReference>
<feature type="domain" description="Phorbol-ester/DAG-type" evidence="7">
    <location>
        <begin position="164"/>
        <end position="218"/>
    </location>
</feature>
<dbReference type="InterPro" id="IPR046349">
    <property type="entry name" value="C1-like_sf"/>
</dbReference>
<feature type="domain" description="C2" evidence="5">
    <location>
        <begin position="1"/>
        <end position="146"/>
    </location>
</feature>
<gene>
    <name evidence="8" type="ORF">SmJEL517_g06048</name>
</gene>
<dbReference type="CDD" id="cd04519">
    <property type="entry name" value="RasGAP"/>
    <property type="match status" value="1"/>
</dbReference>
<dbReference type="InterPro" id="IPR039360">
    <property type="entry name" value="Ras_GTPase"/>
</dbReference>
<dbReference type="EMBL" id="QEAO01000073">
    <property type="protein sequence ID" value="TPX30360.1"/>
    <property type="molecule type" value="Genomic_DNA"/>
</dbReference>
<evidence type="ECO:0000313" key="9">
    <source>
        <dbReference type="Proteomes" id="UP000319731"/>
    </source>
</evidence>
<evidence type="ECO:0000256" key="1">
    <source>
        <dbReference type="ARBA" id="ARBA00022468"/>
    </source>
</evidence>
<feature type="compositionally biased region" description="Polar residues" evidence="4">
    <location>
        <begin position="624"/>
        <end position="640"/>
    </location>
</feature>
<keyword evidence="3" id="KW-0862">Zinc</keyword>
<dbReference type="InterPro" id="IPR008936">
    <property type="entry name" value="Rho_GTPase_activation_prot"/>
</dbReference>
<reference evidence="8 9" key="1">
    <citation type="journal article" date="2019" name="Sci. Rep.">
        <title>Comparative genomics of chytrid fungi reveal insights into the obligate biotrophic and pathogenic lifestyle of Synchytrium endobioticum.</title>
        <authorList>
            <person name="van de Vossenberg B.T.L.H."/>
            <person name="Warris S."/>
            <person name="Nguyen H.D.T."/>
            <person name="van Gent-Pelzer M.P.E."/>
            <person name="Joly D.L."/>
            <person name="van de Geest H.C."/>
            <person name="Bonants P.J.M."/>
            <person name="Smith D.S."/>
            <person name="Levesque C.A."/>
            <person name="van der Lee T.A.J."/>
        </authorList>
    </citation>
    <scope>NUCLEOTIDE SEQUENCE [LARGE SCALE GENOMIC DNA]</scope>
    <source>
        <strain evidence="8 9">JEL517</strain>
    </source>
</reference>
<keyword evidence="2" id="KW-0479">Metal-binding</keyword>
<evidence type="ECO:0000259" key="6">
    <source>
        <dbReference type="PROSITE" id="PS50018"/>
    </source>
</evidence>
<feature type="domain" description="Ras-GAP" evidence="6">
    <location>
        <begin position="265"/>
        <end position="447"/>
    </location>
</feature>
<sequence length="640" mass="71247">MTSDQHQEDHHLKVRVAEVKNVNLNGLEAYCTVGLRHKSDDGSIAVLATTDSKLEKSRPSLNLRISRTGSSMVLNSKSTPTLNRTRPVAGASPLWTEEFDFDLDDGFDAMIITVYKKTLVKDTIVGTLIIPVDLLEPDSKSQESWYSLSNRYAEQLDIKSTKSPHSFEPLESTLPTVCAECRGLLWSVGVLGDSGRVRCENCHTTAHSKCSSKLPADCGQVGSIRVLYTYTREPICPRSEYDTMTNILLAEDLQALSIFGRVCEEREDVAKHLLTLLDSRGLARNVICKLCQFEIQATKDPNTIFRGNSLATKSLDVYMKRVGMKYLQDILQPIVKEIIKQNRSTELDPLKRENQNSEAQDEAQTVLIAYVQWTLRSILSSSKKCPKGMKTIFRTIRSEIVKTFPTDKASPSSILSPKLFDLTDTLPNSTNARTFALISKCCQQSANFVPFDGRKEAFMQCCNDVVSSHFQEVRKFCDELCEPETRKTRRLGGSGTSSAMFSCCTNDEDNNGPKSPVTKASEVLSTAEFDNTNKQGEVAKSLAALSRHISRVQEKMMASVKSPEEREASTKLLAAVSTLVKSNYAMERRRLTNEMLVKRRTNYVFAEEAPQETSATVTDPHIPTASSANLESTPESNVPR</sequence>
<dbReference type="PANTHER" id="PTHR10194:SF60">
    <property type="entry name" value="RAS GTPASE-ACTIVATING PROTEIN RASKOL"/>
    <property type="match status" value="1"/>
</dbReference>
<dbReference type="Pfam" id="PF00616">
    <property type="entry name" value="RasGAP"/>
    <property type="match status" value="1"/>
</dbReference>
<name>A0A507BHN0_9FUNG</name>
<dbReference type="AlphaFoldDB" id="A0A507BHN0"/>
<dbReference type="InterPro" id="IPR000008">
    <property type="entry name" value="C2_dom"/>
</dbReference>
<dbReference type="PROSITE" id="PS50081">
    <property type="entry name" value="ZF_DAG_PE_2"/>
    <property type="match status" value="1"/>
</dbReference>
<dbReference type="Pfam" id="PF00130">
    <property type="entry name" value="C1_1"/>
    <property type="match status" value="1"/>
</dbReference>
<evidence type="ECO:0000256" key="4">
    <source>
        <dbReference type="SAM" id="MobiDB-lite"/>
    </source>
</evidence>
<evidence type="ECO:0000313" key="8">
    <source>
        <dbReference type="EMBL" id="TPX30360.1"/>
    </source>
</evidence>
<dbReference type="InterPro" id="IPR001936">
    <property type="entry name" value="RasGAP_dom"/>
</dbReference>
<dbReference type="GO" id="GO:0005096">
    <property type="term" value="F:GTPase activator activity"/>
    <property type="evidence" value="ECO:0007669"/>
    <property type="project" value="UniProtKB-KW"/>
</dbReference>
<accession>A0A507BHN0</accession>